<name>A0A4S8J5L5_MUSBA</name>
<accession>A0A4S8J5L5</accession>
<evidence type="ECO:0000313" key="2">
    <source>
        <dbReference type="EMBL" id="THU56751.1"/>
    </source>
</evidence>
<sequence length="98" mass="10832">MKIEGRLFSSGSGRWSPCWSFLRIESLPSTLRLFVPIKQKERKGTTKQAQAASIPFPPPCTPSPPPSLQILDRSSARGLDALPFVKNLYEGTDLSSKE</sequence>
<feature type="compositionally biased region" description="Pro residues" evidence="1">
    <location>
        <begin position="55"/>
        <end position="65"/>
    </location>
</feature>
<keyword evidence="3" id="KW-1185">Reference proteome</keyword>
<organism evidence="2 3">
    <name type="scientific">Musa balbisiana</name>
    <name type="common">Banana</name>
    <dbReference type="NCBI Taxonomy" id="52838"/>
    <lineage>
        <taxon>Eukaryota</taxon>
        <taxon>Viridiplantae</taxon>
        <taxon>Streptophyta</taxon>
        <taxon>Embryophyta</taxon>
        <taxon>Tracheophyta</taxon>
        <taxon>Spermatophyta</taxon>
        <taxon>Magnoliopsida</taxon>
        <taxon>Liliopsida</taxon>
        <taxon>Zingiberales</taxon>
        <taxon>Musaceae</taxon>
        <taxon>Musa</taxon>
    </lineage>
</organism>
<dbReference type="EMBL" id="PYDT01000007">
    <property type="protein sequence ID" value="THU56751.1"/>
    <property type="molecule type" value="Genomic_DNA"/>
</dbReference>
<gene>
    <name evidence="2" type="ORF">C4D60_Mb11t20510</name>
</gene>
<feature type="region of interest" description="Disordered" evidence="1">
    <location>
        <begin position="42"/>
        <end position="65"/>
    </location>
</feature>
<reference evidence="2 3" key="1">
    <citation type="journal article" date="2019" name="Nat. Plants">
        <title>Genome sequencing of Musa balbisiana reveals subgenome evolution and function divergence in polyploid bananas.</title>
        <authorList>
            <person name="Yao X."/>
        </authorList>
    </citation>
    <scope>NUCLEOTIDE SEQUENCE [LARGE SCALE GENOMIC DNA]</scope>
    <source>
        <strain evidence="3">cv. DH-PKW</strain>
        <tissue evidence="2">Leaves</tissue>
    </source>
</reference>
<protein>
    <submittedName>
        <fullName evidence="2">Uncharacterized protein</fullName>
    </submittedName>
</protein>
<comment type="caution">
    <text evidence="2">The sequence shown here is derived from an EMBL/GenBank/DDBJ whole genome shotgun (WGS) entry which is preliminary data.</text>
</comment>
<evidence type="ECO:0000256" key="1">
    <source>
        <dbReference type="SAM" id="MobiDB-lite"/>
    </source>
</evidence>
<proteinExistence type="predicted"/>
<evidence type="ECO:0000313" key="3">
    <source>
        <dbReference type="Proteomes" id="UP000317650"/>
    </source>
</evidence>
<dbReference type="AlphaFoldDB" id="A0A4S8J5L5"/>
<dbReference type="Proteomes" id="UP000317650">
    <property type="component" value="Chromosome 11"/>
</dbReference>